<dbReference type="EMBL" id="KN817632">
    <property type="protein sequence ID" value="KJA15883.1"/>
    <property type="molecule type" value="Genomic_DNA"/>
</dbReference>
<sequence>MRFELLRLRLNIFVKLGGANPSIKVDRIPARNLRDVPYDTTSNTAFRVTLPRHFLTMDDNQTRLKDGQERYKKAMEFLSAPAREMDSKSNVEVYTEHQAKYTAAVAKKDEAYRHALERARREERDHPELSQKMYSDWVKENAPFWRSHIQEAYINWIKMGKKEEVEYWFATIGQDSDVSRN</sequence>
<dbReference type="OrthoDB" id="3261350at2759"/>
<reference evidence="2" key="1">
    <citation type="submission" date="2014-04" db="EMBL/GenBank/DDBJ databases">
        <title>Evolutionary Origins and Diversification of the Mycorrhizal Mutualists.</title>
        <authorList>
            <consortium name="DOE Joint Genome Institute"/>
            <consortium name="Mycorrhizal Genomics Consortium"/>
            <person name="Kohler A."/>
            <person name="Kuo A."/>
            <person name="Nagy L.G."/>
            <person name="Floudas D."/>
            <person name="Copeland A."/>
            <person name="Barry K.W."/>
            <person name="Cichocki N."/>
            <person name="Veneault-Fourrey C."/>
            <person name="LaButti K."/>
            <person name="Lindquist E.A."/>
            <person name="Lipzen A."/>
            <person name="Lundell T."/>
            <person name="Morin E."/>
            <person name="Murat C."/>
            <person name="Riley R."/>
            <person name="Ohm R."/>
            <person name="Sun H."/>
            <person name="Tunlid A."/>
            <person name="Henrissat B."/>
            <person name="Grigoriev I.V."/>
            <person name="Hibbett D.S."/>
            <person name="Martin F."/>
        </authorList>
    </citation>
    <scope>NUCLEOTIDE SEQUENCE [LARGE SCALE GENOMIC DNA]</scope>
    <source>
        <strain evidence="2">FD-334 SS-4</strain>
    </source>
</reference>
<proteinExistence type="predicted"/>
<accession>A0A0D2LYC3</accession>
<evidence type="ECO:0000313" key="1">
    <source>
        <dbReference type="EMBL" id="KJA15883.1"/>
    </source>
</evidence>
<keyword evidence="2" id="KW-1185">Reference proteome</keyword>
<organism evidence="1 2">
    <name type="scientific">Hypholoma sublateritium (strain FD-334 SS-4)</name>
    <dbReference type="NCBI Taxonomy" id="945553"/>
    <lineage>
        <taxon>Eukaryota</taxon>
        <taxon>Fungi</taxon>
        <taxon>Dikarya</taxon>
        <taxon>Basidiomycota</taxon>
        <taxon>Agaricomycotina</taxon>
        <taxon>Agaricomycetes</taxon>
        <taxon>Agaricomycetidae</taxon>
        <taxon>Agaricales</taxon>
        <taxon>Agaricineae</taxon>
        <taxon>Strophariaceae</taxon>
        <taxon>Hypholoma</taxon>
    </lineage>
</organism>
<feature type="non-terminal residue" evidence="1">
    <location>
        <position position="181"/>
    </location>
</feature>
<protein>
    <submittedName>
        <fullName evidence="1">Uncharacterized protein</fullName>
    </submittedName>
</protein>
<gene>
    <name evidence="1" type="ORF">HYPSUDRAFT_47938</name>
</gene>
<evidence type="ECO:0000313" key="2">
    <source>
        <dbReference type="Proteomes" id="UP000054270"/>
    </source>
</evidence>
<dbReference type="AlphaFoldDB" id="A0A0D2LYC3"/>
<dbReference type="Proteomes" id="UP000054270">
    <property type="component" value="Unassembled WGS sequence"/>
</dbReference>
<name>A0A0D2LYC3_HYPSF</name>